<comment type="caution">
    <text evidence="6">The sequence shown here is derived from an EMBL/GenBank/DDBJ whole genome shotgun (WGS) entry which is preliminary data.</text>
</comment>
<dbReference type="EMBL" id="MCFG01000188">
    <property type="protein sequence ID" value="ORX79059.1"/>
    <property type="molecule type" value="Genomic_DNA"/>
</dbReference>
<dbReference type="InterPro" id="IPR000504">
    <property type="entry name" value="RRM_dom"/>
</dbReference>
<dbReference type="GO" id="GO:0003729">
    <property type="term" value="F:mRNA binding"/>
    <property type="evidence" value="ECO:0007669"/>
    <property type="project" value="TreeGrafter"/>
</dbReference>
<evidence type="ECO:0000256" key="1">
    <source>
        <dbReference type="PROSITE-ProRule" id="PRU00176"/>
    </source>
</evidence>
<feature type="region of interest" description="Disordered" evidence="3">
    <location>
        <begin position="261"/>
        <end position="293"/>
    </location>
</feature>
<name>A0A1Y1WZQ6_9FUNG</name>
<feature type="domain" description="PWI" evidence="5">
    <location>
        <begin position="450"/>
        <end position="542"/>
    </location>
</feature>
<evidence type="ECO:0000256" key="2">
    <source>
        <dbReference type="SAM" id="Coils"/>
    </source>
</evidence>
<dbReference type="PANTHER" id="PTHR18806:SF4">
    <property type="entry name" value="RNA-BINDING PROTEIN 25"/>
    <property type="match status" value="1"/>
</dbReference>
<evidence type="ECO:0000313" key="7">
    <source>
        <dbReference type="Proteomes" id="UP000193944"/>
    </source>
</evidence>
<dbReference type="Gene3D" id="3.30.70.330">
    <property type="match status" value="1"/>
</dbReference>
<feature type="domain" description="RRM" evidence="4">
    <location>
        <begin position="56"/>
        <end position="131"/>
    </location>
</feature>
<keyword evidence="7" id="KW-1185">Reference proteome</keyword>
<dbReference type="AlphaFoldDB" id="A0A1Y1WZQ6"/>
<dbReference type="SMART" id="SM00311">
    <property type="entry name" value="PWI"/>
    <property type="match status" value="1"/>
</dbReference>
<keyword evidence="1" id="KW-0694">RNA-binding</keyword>
<organism evidence="6 7">
    <name type="scientific">Anaeromyces robustus</name>
    <dbReference type="NCBI Taxonomy" id="1754192"/>
    <lineage>
        <taxon>Eukaryota</taxon>
        <taxon>Fungi</taxon>
        <taxon>Fungi incertae sedis</taxon>
        <taxon>Chytridiomycota</taxon>
        <taxon>Chytridiomycota incertae sedis</taxon>
        <taxon>Neocallimastigomycetes</taxon>
        <taxon>Neocallimastigales</taxon>
        <taxon>Neocallimastigaceae</taxon>
        <taxon>Anaeromyces</taxon>
    </lineage>
</organism>
<dbReference type="InterPro" id="IPR034268">
    <property type="entry name" value="RBM25_RRM"/>
</dbReference>
<feature type="region of interest" description="Disordered" evidence="3">
    <location>
        <begin position="191"/>
        <end position="246"/>
    </location>
</feature>
<feature type="compositionally biased region" description="Basic and acidic residues" evidence="3">
    <location>
        <begin position="191"/>
        <end position="206"/>
    </location>
</feature>
<dbReference type="InterPro" id="IPR002483">
    <property type="entry name" value="PWI_dom"/>
</dbReference>
<dbReference type="GO" id="GO:0005681">
    <property type="term" value="C:spliceosomal complex"/>
    <property type="evidence" value="ECO:0007669"/>
    <property type="project" value="TreeGrafter"/>
</dbReference>
<sequence>MYNQRPYASTISAPFRPNLITQPPGYMAQPVGYQPKFRPQMPIPHPIIPQNNDIFLSVFIGDIPEGITDENIEQILKVCGNIRSWKRVMDSKGKPKDFGLCDFEGFEVLYRALRVIGGEANKELGKEESGPLQLPCNDENVTMKHISFIIDNATRSYLTKNSKPRNPYDLEKDKECLKSVEEIVSKLVEERKKKVDEGKAGKEKTGDSVIGKLTAEQEESIDKELSKIRNETLQDEKHDSDYDRKRRRDERDYELMRKRDYDSSSSWRNDSIDEEEEERRRQERREKEMEQAYRERVKRWENREYEKMKDYELDQMDEVEYIERRRKDREFYMERLAHYDDDIERERAEHEYYYDRSRWWSHRKSYLSREAKEDDIDRRHEMEENEEKMKKEIKLDYGSAENEPIPVIPKRMEQPKPEPEPEMVVGRIMTAEERKEAVEKLINSIPNEKETLWNWNIKWNFIDEALLKEKIIPFVGKKIKEYFGEEEKELVDFIVDYIKNHNTAEQLYNELKPALADEAEVFVMIIWRMIIFETESRQQGLS</sequence>
<evidence type="ECO:0000259" key="5">
    <source>
        <dbReference type="PROSITE" id="PS51025"/>
    </source>
</evidence>
<dbReference type="InterPro" id="IPR035979">
    <property type="entry name" value="RBD_domain_sf"/>
</dbReference>
<dbReference type="STRING" id="1754192.A0A1Y1WZQ6"/>
<dbReference type="CDD" id="cd12446">
    <property type="entry name" value="RRM_RBM25"/>
    <property type="match status" value="1"/>
</dbReference>
<proteinExistence type="predicted"/>
<dbReference type="InterPro" id="IPR012677">
    <property type="entry name" value="Nucleotide-bd_a/b_plait_sf"/>
</dbReference>
<accession>A0A1Y1WZQ6</accession>
<feature type="compositionally biased region" description="Basic and acidic residues" evidence="3">
    <location>
        <begin position="278"/>
        <end position="293"/>
    </location>
</feature>
<dbReference type="Pfam" id="PF01480">
    <property type="entry name" value="PWI"/>
    <property type="match status" value="1"/>
</dbReference>
<dbReference type="Gene3D" id="1.20.1390.10">
    <property type="entry name" value="PWI domain"/>
    <property type="match status" value="1"/>
</dbReference>
<feature type="coiled-coil region" evidence="2">
    <location>
        <begin position="329"/>
        <end position="392"/>
    </location>
</feature>
<dbReference type="Proteomes" id="UP000193944">
    <property type="component" value="Unassembled WGS sequence"/>
</dbReference>
<dbReference type="InterPro" id="IPR052768">
    <property type="entry name" value="RBM25"/>
</dbReference>
<dbReference type="Pfam" id="PF00076">
    <property type="entry name" value="RRM_1"/>
    <property type="match status" value="1"/>
</dbReference>
<evidence type="ECO:0000259" key="4">
    <source>
        <dbReference type="PROSITE" id="PS50102"/>
    </source>
</evidence>
<reference evidence="6 7" key="2">
    <citation type="submission" date="2016-08" db="EMBL/GenBank/DDBJ databases">
        <title>Pervasive Adenine N6-methylation of Active Genes in Fungi.</title>
        <authorList>
            <consortium name="DOE Joint Genome Institute"/>
            <person name="Mondo S.J."/>
            <person name="Dannebaum R.O."/>
            <person name="Kuo R.C."/>
            <person name="Labutti K."/>
            <person name="Haridas S."/>
            <person name="Kuo A."/>
            <person name="Salamov A."/>
            <person name="Ahrendt S.R."/>
            <person name="Lipzen A."/>
            <person name="Sullivan W."/>
            <person name="Andreopoulos W.B."/>
            <person name="Clum A."/>
            <person name="Lindquist E."/>
            <person name="Daum C."/>
            <person name="Ramamoorthy G.K."/>
            <person name="Gryganskyi A."/>
            <person name="Culley D."/>
            <person name="Magnuson J.K."/>
            <person name="James T.Y."/>
            <person name="O'Malley M.A."/>
            <person name="Stajich J.E."/>
            <person name="Spatafora J.W."/>
            <person name="Visel A."/>
            <person name="Grigoriev I.V."/>
        </authorList>
    </citation>
    <scope>NUCLEOTIDE SEQUENCE [LARGE SCALE GENOMIC DNA]</scope>
    <source>
        <strain evidence="6 7">S4</strain>
    </source>
</reference>
<dbReference type="PANTHER" id="PTHR18806">
    <property type="entry name" value="RBM25 PROTEIN"/>
    <property type="match status" value="1"/>
</dbReference>
<dbReference type="SMART" id="SM00360">
    <property type="entry name" value="RRM"/>
    <property type="match status" value="1"/>
</dbReference>
<reference evidence="6 7" key="1">
    <citation type="submission" date="2016-08" db="EMBL/GenBank/DDBJ databases">
        <title>A Parts List for Fungal Cellulosomes Revealed by Comparative Genomics.</title>
        <authorList>
            <consortium name="DOE Joint Genome Institute"/>
            <person name="Haitjema C.H."/>
            <person name="Gilmore S.P."/>
            <person name="Henske J.K."/>
            <person name="Solomon K.V."/>
            <person name="De Groot R."/>
            <person name="Kuo A."/>
            <person name="Mondo S.J."/>
            <person name="Salamov A.A."/>
            <person name="Labutti K."/>
            <person name="Zhao Z."/>
            <person name="Chiniquy J."/>
            <person name="Barry K."/>
            <person name="Brewer H.M."/>
            <person name="Purvine S.O."/>
            <person name="Wright A.T."/>
            <person name="Boxma B."/>
            <person name="Van Alen T."/>
            <person name="Hackstein J.H."/>
            <person name="Baker S.E."/>
            <person name="Grigoriev I.V."/>
            <person name="O'Malley M.A."/>
        </authorList>
    </citation>
    <scope>NUCLEOTIDE SEQUENCE [LARGE SCALE GENOMIC DNA]</scope>
    <source>
        <strain evidence="6 7">S4</strain>
    </source>
</reference>
<dbReference type="OrthoDB" id="6275295at2759"/>
<feature type="compositionally biased region" description="Basic and acidic residues" evidence="3">
    <location>
        <begin position="220"/>
        <end position="246"/>
    </location>
</feature>
<evidence type="ECO:0000256" key="3">
    <source>
        <dbReference type="SAM" id="MobiDB-lite"/>
    </source>
</evidence>
<dbReference type="SUPFAM" id="SSF54928">
    <property type="entry name" value="RNA-binding domain, RBD"/>
    <property type="match status" value="1"/>
</dbReference>
<dbReference type="PROSITE" id="PS51025">
    <property type="entry name" value="PWI"/>
    <property type="match status" value="1"/>
</dbReference>
<evidence type="ECO:0008006" key="8">
    <source>
        <dbReference type="Google" id="ProtNLM"/>
    </source>
</evidence>
<keyword evidence="2" id="KW-0175">Coiled coil</keyword>
<protein>
    <recommendedName>
        <fullName evidence="8">PWI domain-containing protein</fullName>
    </recommendedName>
</protein>
<dbReference type="PROSITE" id="PS50102">
    <property type="entry name" value="RRM"/>
    <property type="match status" value="1"/>
</dbReference>
<gene>
    <name evidence="6" type="ORF">BCR32DRAFT_246657</name>
</gene>
<evidence type="ECO:0000313" key="6">
    <source>
        <dbReference type="EMBL" id="ORX79059.1"/>
    </source>
</evidence>